<sequence>MKVCTLVVVFAIVGIIEVTGHGMLLNPVNRGSRWRYDHTAIADYNDNGNFCGGFYVQHSVNGGKCGLCGDDYRAPTPREHEDGGKYGQGVVVANYQRGATIPVSVLITANHLGYFYFNLCNLDTNNGRESDACFAQYSLKTSSGTPQYYLNSAAVGYYNFTVTLPANVACKRCVLQWTYHVGNNWGYCDDGTGKLGCGPQENFRTCSDISIS</sequence>
<dbReference type="VEuPathDB" id="VectorBase:PPAPM1_003307"/>
<keyword evidence="2" id="KW-1185">Reference proteome</keyword>
<dbReference type="PANTHER" id="PTHR21113:SF14">
    <property type="entry name" value="LP24064P"/>
    <property type="match status" value="1"/>
</dbReference>
<dbReference type="VEuPathDB" id="VectorBase:PPAI000188"/>
<dbReference type="Pfam" id="PF03067">
    <property type="entry name" value="LPMO_10"/>
    <property type="match status" value="1"/>
</dbReference>
<dbReference type="InterPro" id="IPR004302">
    <property type="entry name" value="Cellulose/chitin-bd_N"/>
</dbReference>
<dbReference type="EnsemblMetazoa" id="PPAI000188-RA">
    <property type="protein sequence ID" value="PPAI000188-PA"/>
    <property type="gene ID" value="PPAI000188"/>
</dbReference>
<protein>
    <submittedName>
        <fullName evidence="1">Uncharacterized protein</fullName>
    </submittedName>
</protein>
<proteinExistence type="predicted"/>
<organism evidence="1 2">
    <name type="scientific">Phlebotomus papatasi</name>
    <name type="common">Sandfly</name>
    <dbReference type="NCBI Taxonomy" id="29031"/>
    <lineage>
        <taxon>Eukaryota</taxon>
        <taxon>Metazoa</taxon>
        <taxon>Ecdysozoa</taxon>
        <taxon>Arthropoda</taxon>
        <taxon>Hexapoda</taxon>
        <taxon>Insecta</taxon>
        <taxon>Pterygota</taxon>
        <taxon>Neoptera</taxon>
        <taxon>Endopterygota</taxon>
        <taxon>Diptera</taxon>
        <taxon>Nematocera</taxon>
        <taxon>Psychodoidea</taxon>
        <taxon>Psychodidae</taxon>
        <taxon>Phlebotomus</taxon>
        <taxon>Phlebotomus</taxon>
    </lineage>
</organism>
<evidence type="ECO:0000313" key="1">
    <source>
        <dbReference type="EnsemblMetazoa" id="PPAI000188-PA"/>
    </source>
</evidence>
<reference evidence="1" key="1">
    <citation type="submission" date="2022-08" db="UniProtKB">
        <authorList>
            <consortium name="EnsemblMetazoa"/>
        </authorList>
    </citation>
    <scope>IDENTIFICATION</scope>
    <source>
        <strain evidence="1">Israel</strain>
    </source>
</reference>
<dbReference type="EMBL" id="AJVK01020229">
    <property type="status" value="NOT_ANNOTATED_CDS"/>
    <property type="molecule type" value="Genomic_DNA"/>
</dbReference>
<dbReference type="Proteomes" id="UP000092462">
    <property type="component" value="Unassembled WGS sequence"/>
</dbReference>
<evidence type="ECO:0000313" key="2">
    <source>
        <dbReference type="Proteomes" id="UP000092462"/>
    </source>
</evidence>
<dbReference type="PANTHER" id="PTHR21113">
    <property type="entry name" value="AGAP001705-PA"/>
    <property type="match status" value="1"/>
</dbReference>
<name>A0A1B0GM23_PHLPP</name>
<accession>A0A1B0GM23</accession>
<dbReference type="EMBL" id="AJVK01020230">
    <property type="status" value="NOT_ANNOTATED_CDS"/>
    <property type="molecule type" value="Genomic_DNA"/>
</dbReference>
<dbReference type="AlphaFoldDB" id="A0A1B0GM23"/>